<protein>
    <recommendedName>
        <fullName evidence="3">Fas apoptotic inhibitory molecule 1</fullName>
    </recommendedName>
</protein>
<reference evidence="1" key="1">
    <citation type="submission" date="2021-01" db="UniProtKB">
        <authorList>
            <consortium name="EnsemblMetazoa"/>
        </authorList>
    </citation>
    <scope>IDENTIFICATION</scope>
</reference>
<dbReference type="PANTHER" id="PTHR13088">
    <property type="entry name" value="FAS APOPTOTIC INHIBITORY MOLECULE FAIM"/>
    <property type="match status" value="1"/>
</dbReference>
<dbReference type="Pfam" id="PF06905">
    <property type="entry name" value="FAIM1"/>
    <property type="match status" value="1"/>
</dbReference>
<proteinExistence type="predicted"/>
<dbReference type="InterPro" id="IPR010695">
    <property type="entry name" value="FAIM1"/>
</dbReference>
<dbReference type="GO" id="GO:1902042">
    <property type="term" value="P:negative regulation of extrinsic apoptotic signaling pathway via death domain receptors"/>
    <property type="evidence" value="ECO:0007669"/>
    <property type="project" value="TreeGrafter"/>
</dbReference>
<sequence>MSDVVASWEVPLVGQAYRVEFEHGSATGKRVVYVNGLEVLRKHWLFKLVGEESFDILGHKCIISIKAVGGFSYSYRLFVDGKEIESFRERQSKILKTWIYTDHPEAPPTRVTLERDTMDVYVNGEKVESVAEFVSEGTETHFQVGHRAGVIAGISSGSRHEGIIHNLLVDGHLVPEAPEESAPGNVATMEDS</sequence>
<evidence type="ECO:0000313" key="2">
    <source>
        <dbReference type="Proteomes" id="UP000594260"/>
    </source>
</evidence>
<dbReference type="Proteomes" id="UP000594260">
    <property type="component" value="Unplaced"/>
</dbReference>
<dbReference type="EnsemblMetazoa" id="XM_022801697">
    <property type="protein sequence ID" value="XP_022657432"/>
    <property type="gene ID" value="LOC111248772"/>
</dbReference>
<dbReference type="RefSeq" id="XP_022657432.1">
    <property type="nucleotide sequence ID" value="XM_022801697.1"/>
</dbReference>
<dbReference type="KEGG" id="vde:111248772"/>
<dbReference type="OMA" id="VDDRAKT"/>
<dbReference type="FunCoup" id="A0A7M7JUK0">
    <property type="interactions" value="206"/>
</dbReference>
<dbReference type="InterPro" id="IPR038513">
    <property type="entry name" value="FAIM1_dom_sf"/>
</dbReference>
<dbReference type="Gene3D" id="2.40.128.180">
    <property type="match status" value="2"/>
</dbReference>
<name>A0A7M7JUK0_VARDE</name>
<evidence type="ECO:0008006" key="3">
    <source>
        <dbReference type="Google" id="ProtNLM"/>
    </source>
</evidence>
<dbReference type="InParanoid" id="A0A7M7JUK0"/>
<evidence type="ECO:0000313" key="1">
    <source>
        <dbReference type="EnsemblMetazoa" id="XP_022657432"/>
    </source>
</evidence>
<organism evidence="1 2">
    <name type="scientific">Varroa destructor</name>
    <name type="common">Honeybee mite</name>
    <dbReference type="NCBI Taxonomy" id="109461"/>
    <lineage>
        <taxon>Eukaryota</taxon>
        <taxon>Metazoa</taxon>
        <taxon>Ecdysozoa</taxon>
        <taxon>Arthropoda</taxon>
        <taxon>Chelicerata</taxon>
        <taxon>Arachnida</taxon>
        <taxon>Acari</taxon>
        <taxon>Parasitiformes</taxon>
        <taxon>Mesostigmata</taxon>
        <taxon>Gamasina</taxon>
        <taxon>Dermanyssoidea</taxon>
        <taxon>Varroidae</taxon>
        <taxon>Varroa</taxon>
    </lineage>
</organism>
<dbReference type="OrthoDB" id="6262731at2759"/>
<keyword evidence="2" id="KW-1185">Reference proteome</keyword>
<accession>A0A7M7JUK0</accession>
<dbReference type="EnsemblMetazoa" id="XM_022801688">
    <property type="protein sequence ID" value="XP_022657423"/>
    <property type="gene ID" value="LOC111248772"/>
</dbReference>
<dbReference type="RefSeq" id="XP_022657423.1">
    <property type="nucleotide sequence ID" value="XM_022801688.1"/>
</dbReference>
<dbReference type="GeneID" id="111248772"/>
<dbReference type="PANTHER" id="PTHR13088:SF3">
    <property type="entry name" value="FAS APOPTOTIC INHIBITORY MOLECULE 1"/>
    <property type="match status" value="1"/>
</dbReference>
<dbReference type="AlphaFoldDB" id="A0A7M7JUK0"/>